<dbReference type="KEGG" id="dori:FH5T_02110"/>
<reference evidence="9 11" key="1">
    <citation type="submission" date="2014-03" db="EMBL/GenBank/DDBJ databases">
        <title>Complete genome sequence of a deeply braunched marine Bacteroidia bacterium Draconibacterium orientale type strain FH5T.</title>
        <authorList>
            <person name="Li X."/>
            <person name="Wang X."/>
            <person name="Xie Z."/>
            <person name="Du Z."/>
            <person name="Chen G."/>
        </authorList>
    </citation>
    <scope>NUCLEOTIDE SEQUENCE [LARGE SCALE GENOMIC DNA]</scope>
    <source>
        <strain evidence="9 11">FH5</strain>
    </source>
</reference>
<dbReference type="InterPro" id="IPR023296">
    <property type="entry name" value="Glyco_hydro_beta-prop_sf"/>
</dbReference>
<dbReference type="PANTHER" id="PTHR43301:SF3">
    <property type="entry name" value="ARABINAN ENDO-1,5-ALPHA-L-ARABINOSIDASE A-RELATED"/>
    <property type="match status" value="1"/>
</dbReference>
<reference evidence="10 12" key="2">
    <citation type="submission" date="2016-10" db="EMBL/GenBank/DDBJ databases">
        <authorList>
            <person name="de Groot N.N."/>
        </authorList>
    </citation>
    <scope>NUCLEOTIDE SEQUENCE [LARGE SCALE GENOMIC DNA]</scope>
    <source>
        <strain evidence="10 12">DSM 25947</strain>
    </source>
</reference>
<feature type="binding site" evidence="7">
    <location>
        <begin position="163"/>
        <end position="165"/>
    </location>
    <ligand>
        <name>substrate</name>
    </ligand>
</feature>
<evidence type="ECO:0000313" key="12">
    <source>
        <dbReference type="Proteomes" id="UP000181981"/>
    </source>
</evidence>
<comment type="pathway">
    <text evidence="1 5">Glycan metabolism; L-arabinan degradation.</text>
</comment>
<dbReference type="eggNOG" id="COG3507">
    <property type="taxonomic scope" value="Bacteria"/>
</dbReference>
<dbReference type="InterPro" id="IPR050727">
    <property type="entry name" value="GH43_arabinanases"/>
</dbReference>
<dbReference type="Proteomes" id="UP000023772">
    <property type="component" value="Chromosome"/>
</dbReference>
<evidence type="ECO:0000313" key="10">
    <source>
        <dbReference type="EMBL" id="SET49040.1"/>
    </source>
</evidence>
<feature type="active site" description="Proton donor" evidence="6">
    <location>
        <position position="209"/>
    </location>
</feature>
<evidence type="ECO:0000256" key="8">
    <source>
        <dbReference type="PIRSR" id="PIRSR026534-3"/>
    </source>
</evidence>
<dbReference type="AlphaFoldDB" id="X5DEJ0"/>
<feature type="active site" description="Proton acceptor" evidence="6">
    <location>
        <position position="26"/>
    </location>
</feature>
<comment type="similarity">
    <text evidence="2 5">Belongs to the glycosyl hydrolase 43 family.</text>
</comment>
<organism evidence="10 12">
    <name type="scientific">Draconibacterium orientale</name>
    <dbReference type="NCBI Taxonomy" id="1168034"/>
    <lineage>
        <taxon>Bacteria</taxon>
        <taxon>Pseudomonadati</taxon>
        <taxon>Bacteroidota</taxon>
        <taxon>Bacteroidia</taxon>
        <taxon>Marinilabiliales</taxon>
        <taxon>Prolixibacteraceae</taxon>
        <taxon>Draconibacterium</taxon>
    </lineage>
</organism>
<evidence type="ECO:0000256" key="4">
    <source>
        <dbReference type="ARBA" id="ARBA00023295"/>
    </source>
</evidence>
<gene>
    <name evidence="9" type="ORF">FH5T_02110</name>
    <name evidence="10" type="ORF">SAMN05444285_11461</name>
</gene>
<accession>X5DEJ0</accession>
<keyword evidence="11" id="KW-1185">Reference proteome</keyword>
<dbReference type="OrthoDB" id="9801455at2"/>
<proteinExistence type="inferred from homology"/>
<feature type="site" description="Important for substrate recognition" evidence="8">
    <location>
        <position position="279"/>
    </location>
</feature>
<dbReference type="RefSeq" id="WP_038554994.1">
    <property type="nucleotide sequence ID" value="NZ_FOHT01000014.1"/>
</dbReference>
<dbReference type="InterPro" id="IPR006710">
    <property type="entry name" value="Glyco_hydro_43"/>
</dbReference>
<dbReference type="HOGENOM" id="CLU_009397_5_1_10"/>
<evidence type="ECO:0000313" key="9">
    <source>
        <dbReference type="EMBL" id="AHW58777.1"/>
    </source>
</evidence>
<dbReference type="Pfam" id="PF04616">
    <property type="entry name" value="Glyco_hydro_43"/>
    <property type="match status" value="1"/>
</dbReference>
<dbReference type="GO" id="GO:0031222">
    <property type="term" value="P:arabinan catabolic process"/>
    <property type="evidence" value="ECO:0007669"/>
    <property type="project" value="UniProtKB-UniPathway"/>
</dbReference>
<dbReference type="Gene3D" id="2.115.10.20">
    <property type="entry name" value="Glycosyl hydrolase domain, family 43"/>
    <property type="match status" value="1"/>
</dbReference>
<dbReference type="GO" id="GO:0046558">
    <property type="term" value="F:arabinan endo-1,5-alpha-L-arabinosidase activity"/>
    <property type="evidence" value="ECO:0007669"/>
    <property type="project" value="InterPro"/>
</dbReference>
<feature type="binding site" evidence="7">
    <location>
        <begin position="143"/>
        <end position="146"/>
    </location>
    <ligand>
        <name>substrate</name>
    </ligand>
</feature>
<dbReference type="CDD" id="cd18830">
    <property type="entry name" value="GH43_CjArb43A-like"/>
    <property type="match status" value="1"/>
</dbReference>
<evidence type="ECO:0000256" key="2">
    <source>
        <dbReference type="ARBA" id="ARBA00009865"/>
    </source>
</evidence>
<evidence type="ECO:0000256" key="6">
    <source>
        <dbReference type="PIRSR" id="PIRSR026534-1"/>
    </source>
</evidence>
<evidence type="ECO:0000256" key="1">
    <source>
        <dbReference type="ARBA" id="ARBA00004834"/>
    </source>
</evidence>
<dbReference type="UniPathway" id="UPA00667"/>
<evidence type="ECO:0000256" key="3">
    <source>
        <dbReference type="ARBA" id="ARBA00022801"/>
    </source>
</evidence>
<dbReference type="EMBL" id="FOHT01000014">
    <property type="protein sequence ID" value="SET49040.1"/>
    <property type="molecule type" value="Genomic_DNA"/>
</dbReference>
<evidence type="ECO:0000256" key="5">
    <source>
        <dbReference type="PIRNR" id="PIRNR026534"/>
    </source>
</evidence>
<dbReference type="PIRSF" id="PIRSF026534">
    <property type="entry name" value="Endo_alpha-L-arabinosidase"/>
    <property type="match status" value="1"/>
</dbReference>
<sequence length="325" mass="36994">MKQSILIIIVLLLFSGKTFSQIFVHDPVITQQNDNYYLFCTGLGITIWSSPDMKNWTKEGRVFQETPQWVSETLDDFAGHMWAPDIIYNNGRYYLYYSVSAFGKNTSCIGVATNSTLNPQDADYEWIDHGIVVQSVPGRDDWNAIDPAIAFDDDGQPWMSFGSFWDGLKLVKLNDDLKSIAEPQEWHTIAKRERSFDIDETDAGDGALEAPFIFKKNGYYYLFVSFDYCCRGAESTYKIMVGRAKNINGPYFDKQGKSMLAGGGSLVLKGNENWHAIGHNAAYTFNGKDYLVCHGYDAHDNARQKLIIREIKWNENDWPVVDITK</sequence>
<dbReference type="EMBL" id="CP007451">
    <property type="protein sequence ID" value="AHW58777.1"/>
    <property type="molecule type" value="Genomic_DNA"/>
</dbReference>
<dbReference type="InterPro" id="IPR016840">
    <property type="entry name" value="Glyco_hydro_43_endo_a_Ara-ase"/>
</dbReference>
<dbReference type="SUPFAM" id="SSF75005">
    <property type="entry name" value="Arabinanase/levansucrase/invertase"/>
    <property type="match status" value="1"/>
</dbReference>
<evidence type="ECO:0000313" key="11">
    <source>
        <dbReference type="Proteomes" id="UP000023772"/>
    </source>
</evidence>
<dbReference type="Proteomes" id="UP000181981">
    <property type="component" value="Unassembled WGS sequence"/>
</dbReference>
<evidence type="ECO:0000256" key="7">
    <source>
        <dbReference type="PIRSR" id="PIRSR026534-2"/>
    </source>
</evidence>
<protein>
    <submittedName>
        <fullName evidence="9">ABC transporter substrate-binding protein</fullName>
    </submittedName>
    <submittedName>
        <fullName evidence="10">Arabinan endo-1,5-alpha-L-arabinosidase</fullName>
    </submittedName>
</protein>
<keyword evidence="4 5" id="KW-0326">Glycosidase</keyword>
<dbReference type="PANTHER" id="PTHR43301">
    <property type="entry name" value="ARABINAN ENDO-1,5-ALPHA-L-ARABINOSIDASE"/>
    <property type="match status" value="1"/>
</dbReference>
<name>X5DEJ0_9BACT</name>
<feature type="site" description="Important for catalytic activity, responsible for pKa modulation of the active site Glu and correct orientation of both the proton donor and substrate" evidence="8">
    <location>
        <position position="146"/>
    </location>
</feature>
<feature type="binding site" evidence="7">
    <location>
        <position position="26"/>
    </location>
    <ligand>
        <name>substrate</name>
    </ligand>
</feature>
<keyword evidence="3 5" id="KW-0378">Hydrolase</keyword>
<dbReference type="STRING" id="1168034.FH5T_02110"/>
<feature type="binding site" evidence="7">
    <location>
        <position position="103"/>
    </location>
    <ligand>
        <name>substrate</name>
    </ligand>
</feature>